<feature type="transmembrane region" description="Helical" evidence="7">
    <location>
        <begin position="363"/>
        <end position="380"/>
    </location>
</feature>
<comment type="similarity">
    <text evidence="2">Belongs to the chromate ion transporter (CHR) (TC 2.A.51) family.</text>
</comment>
<dbReference type="NCBIfam" id="TIGR00937">
    <property type="entry name" value="2A51"/>
    <property type="match status" value="1"/>
</dbReference>
<evidence type="ECO:0000256" key="1">
    <source>
        <dbReference type="ARBA" id="ARBA00004651"/>
    </source>
</evidence>
<feature type="transmembrane region" description="Helical" evidence="7">
    <location>
        <begin position="119"/>
        <end position="139"/>
    </location>
</feature>
<keyword evidence="3" id="KW-1003">Cell membrane</keyword>
<evidence type="ECO:0000313" key="9">
    <source>
        <dbReference type="Proteomes" id="UP000316242"/>
    </source>
</evidence>
<organism evidence="8 9">
    <name type="scientific">Glutamicibacter nicotianae</name>
    <name type="common">Arthrobacter nicotianae</name>
    <dbReference type="NCBI Taxonomy" id="37929"/>
    <lineage>
        <taxon>Bacteria</taxon>
        <taxon>Bacillati</taxon>
        <taxon>Actinomycetota</taxon>
        <taxon>Actinomycetes</taxon>
        <taxon>Micrococcales</taxon>
        <taxon>Micrococcaceae</taxon>
        <taxon>Glutamicibacter</taxon>
    </lineage>
</organism>
<evidence type="ECO:0000256" key="2">
    <source>
        <dbReference type="ARBA" id="ARBA00005262"/>
    </source>
</evidence>
<reference evidence="8 9" key="1">
    <citation type="submission" date="2019-06" db="EMBL/GenBank/DDBJ databases">
        <title>Whole genome shotgun sequence of Glutamicibacter nicotianae NBRC 14234.</title>
        <authorList>
            <person name="Hosoyama A."/>
            <person name="Uohara A."/>
            <person name="Ohji S."/>
            <person name="Ichikawa N."/>
        </authorList>
    </citation>
    <scope>NUCLEOTIDE SEQUENCE [LARGE SCALE GENOMIC DNA]</scope>
    <source>
        <strain evidence="8 9">NBRC 14234</strain>
    </source>
</reference>
<evidence type="ECO:0000256" key="6">
    <source>
        <dbReference type="ARBA" id="ARBA00023136"/>
    </source>
</evidence>
<feature type="transmembrane region" description="Helical" evidence="7">
    <location>
        <begin position="88"/>
        <end position="113"/>
    </location>
</feature>
<feature type="transmembrane region" description="Helical" evidence="7">
    <location>
        <begin position="386"/>
        <end position="404"/>
    </location>
</feature>
<keyword evidence="9" id="KW-1185">Reference proteome</keyword>
<dbReference type="PANTHER" id="PTHR33567">
    <property type="entry name" value="CHROMATE ION TRANSPORTER (EUROFUNG)"/>
    <property type="match status" value="1"/>
</dbReference>
<evidence type="ECO:0000313" key="8">
    <source>
        <dbReference type="EMBL" id="GEC13592.1"/>
    </source>
</evidence>
<keyword evidence="6 7" id="KW-0472">Membrane</keyword>
<comment type="subcellular location">
    <subcellularLocation>
        <location evidence="1">Cell membrane</location>
        <topology evidence="1">Multi-pass membrane protein</topology>
    </subcellularLocation>
</comment>
<feature type="transmembrane region" description="Helical" evidence="7">
    <location>
        <begin position="236"/>
        <end position="255"/>
    </location>
</feature>
<proteinExistence type="inferred from homology"/>
<evidence type="ECO:0000256" key="5">
    <source>
        <dbReference type="ARBA" id="ARBA00022989"/>
    </source>
</evidence>
<dbReference type="Pfam" id="PF02417">
    <property type="entry name" value="Chromate_transp"/>
    <property type="match status" value="2"/>
</dbReference>
<feature type="transmembrane region" description="Helical" evidence="7">
    <location>
        <begin position="204"/>
        <end position="224"/>
    </location>
</feature>
<keyword evidence="5 7" id="KW-1133">Transmembrane helix</keyword>
<protein>
    <submittedName>
        <fullName evidence="8">Chromate transporter</fullName>
    </submittedName>
</protein>
<dbReference type="EMBL" id="BJNE01000015">
    <property type="protein sequence ID" value="GEC13592.1"/>
    <property type="molecule type" value="Genomic_DNA"/>
</dbReference>
<evidence type="ECO:0000256" key="7">
    <source>
        <dbReference type="SAM" id="Phobius"/>
    </source>
</evidence>
<dbReference type="PANTHER" id="PTHR33567:SF3">
    <property type="entry name" value="CHROMATE ION TRANSPORTER (EUROFUNG)"/>
    <property type="match status" value="1"/>
</dbReference>
<feature type="transmembrane region" description="Helical" evidence="7">
    <location>
        <begin position="275"/>
        <end position="295"/>
    </location>
</feature>
<dbReference type="Proteomes" id="UP000316242">
    <property type="component" value="Unassembled WGS sequence"/>
</dbReference>
<sequence length="405" mass="41612">MLESMESQQLDKGSAGEVFKVFLKLGLTSFGGPIAHLGYFRTELVDRRRWLDDQQYAQLVALGQFLPGPASSQVGFGLGLHRAGLRGALAAFLAFTLPSAVLLAVFAFGASLFTGPAGTGLLTGLKIVAVAIIAQAVSGMARNLAPDRTRAAIAVAAAASALLLAGSFGQLLAIAFGAAAGYFWCRDADSGPASALRFPVSRTLGISCLALFALMLVGLPLAAWATGWDLLAFIDAFYRSGALVFGGGHVVLPLLQSAVVDPGLISSQDFLTGYGAAQAVPGPLFTFAAYLGVLVESGPGGVLGSAIALLAIFLPGFLLLLGVLPFWNRVSHWPAARAILRGANAAVVGVLAAALYDPVFTSAITSAPAFVLALLCFVLLTAWKMAPWIVVAISGLGGVLLGLLA</sequence>
<evidence type="ECO:0000256" key="3">
    <source>
        <dbReference type="ARBA" id="ARBA00022475"/>
    </source>
</evidence>
<accession>A0ABQ0RP51</accession>
<dbReference type="InterPro" id="IPR003370">
    <property type="entry name" value="Chromate_transpt"/>
</dbReference>
<comment type="caution">
    <text evidence="8">The sequence shown here is derived from an EMBL/GenBank/DDBJ whole genome shotgun (WGS) entry which is preliminary data.</text>
</comment>
<feature type="transmembrane region" description="Helical" evidence="7">
    <location>
        <begin position="151"/>
        <end position="184"/>
    </location>
</feature>
<dbReference type="PIRSF" id="PIRSF004810">
    <property type="entry name" value="ChrA"/>
    <property type="match status" value="1"/>
</dbReference>
<dbReference type="InterPro" id="IPR014047">
    <property type="entry name" value="Chr_Tranpt_l_chain"/>
</dbReference>
<name>A0ABQ0RP51_GLUNI</name>
<evidence type="ECO:0000256" key="4">
    <source>
        <dbReference type="ARBA" id="ARBA00022692"/>
    </source>
</evidence>
<feature type="transmembrane region" description="Helical" evidence="7">
    <location>
        <begin position="307"/>
        <end position="327"/>
    </location>
</feature>
<gene>
    <name evidence="8" type="primary">chrA</name>
    <name evidence="8" type="ORF">ANI01nite_27950</name>
</gene>
<keyword evidence="4 7" id="KW-0812">Transmembrane</keyword>